<dbReference type="InterPro" id="IPR040184">
    <property type="entry name" value="Mcm10"/>
</dbReference>
<dbReference type="GO" id="GO:0043596">
    <property type="term" value="C:nuclear replication fork"/>
    <property type="evidence" value="ECO:0007669"/>
    <property type="project" value="TreeGrafter"/>
</dbReference>
<dbReference type="PANTHER" id="PTHR13454">
    <property type="entry name" value="PROTEIN MCM10 HOMOLOG"/>
    <property type="match status" value="1"/>
</dbReference>
<dbReference type="InterPro" id="IPR012340">
    <property type="entry name" value="NA-bd_OB-fold"/>
</dbReference>
<dbReference type="Gene3D" id="2.40.50.140">
    <property type="entry name" value="Nucleic acid-binding proteins"/>
    <property type="match status" value="1"/>
</dbReference>
<dbReference type="GO" id="GO:0003697">
    <property type="term" value="F:single-stranded DNA binding"/>
    <property type="evidence" value="ECO:0007669"/>
    <property type="project" value="InterPro"/>
</dbReference>
<feature type="compositionally biased region" description="Basic and acidic residues" evidence="2">
    <location>
        <begin position="279"/>
        <end position="295"/>
    </location>
</feature>
<keyword evidence="5" id="KW-1185">Reference proteome</keyword>
<dbReference type="HOGENOM" id="CLU_015393_1_0_1"/>
<feature type="region of interest" description="Disordered" evidence="2">
    <location>
        <begin position="671"/>
        <end position="714"/>
    </location>
</feature>
<gene>
    <name evidence="4" type="ORF">FOMPIDRAFT_1051784</name>
</gene>
<feature type="domain" description="Zinc finger Mcm10/DnaG-type" evidence="3">
    <location>
        <begin position="428"/>
        <end position="473"/>
    </location>
</feature>
<sequence>MESSSSNKVLEQERQAEIRRQIAALQAQLGESGNIASTPPPSPKRKAASGGIMVPSTPSPKKKRKFSHSERAVARPSSAPQRGKSVVPSATSSATLHSSSRTTDSQLRKPVPSTVLEKLAKAHSQKDSQPANITIARSTAFTQPAVVDSTHDDVGDVPVRDDRLAIVEDLTPGPVDHKPPFDDPRFEKLEPNSGIRLSSRSIPFEDFHDYLRGRYYLSPSKLYSVVRLLPSKQGYDVPVAGDWLTIAVVAERGKVKYSQAPVGLGRDDKMDDQDETVAEKLDIPLDGESAKDARGPPRPKRVKKEEPPRPSGKKYVNMKLVDFGCRTARGSATGGQAVIRGDASLSLLLFESDGYDVVTREDGKKDKIYRGGSRGAFEKMSMLREGAVVALLNPKILKPFQRSGDAPHPTDNILALTPESVESIAVIGYSLDLGMCKAVRRDGTTCGSWCDRRVADVCDWHIQHAVERKRAGRAEFSSGTSGMAMHAKKKKSDYDPARQWGLKPEPESGGSSATYFVAGHVVAGSNDARSLFLSETMGRDAQARASRKASNLEGDRALQQLLKRDKEGTRALSLARQFAKKQARKVKAEVKAEKRGKDTVKGKGKGRPDAESGPESESEREEDSKNPHKHTYSAGLIKQLGFDPTSKDGRKSADPKLQSKLDALAALQASKRDIDLASRPGKKRSCVSRPTAPLAKPKGNAARADSPLHFLGSDDEDDLEKAEKAVFGKVIDPSAKENLVCLDSSDIE</sequence>
<protein>
    <recommendedName>
        <fullName evidence="3">Zinc finger Mcm10/DnaG-type domain-containing protein</fullName>
    </recommendedName>
</protein>
<feature type="region of interest" description="Disordered" evidence="2">
    <location>
        <begin position="574"/>
        <end position="659"/>
    </location>
</feature>
<dbReference type="GO" id="GO:0006270">
    <property type="term" value="P:DNA replication initiation"/>
    <property type="evidence" value="ECO:0007669"/>
    <property type="project" value="InterPro"/>
</dbReference>
<accession>S8FIL3</accession>
<feature type="compositionally biased region" description="Basic and acidic residues" evidence="2">
    <location>
        <begin position="645"/>
        <end position="659"/>
    </location>
</feature>
<dbReference type="EMBL" id="KE504168">
    <property type="protein sequence ID" value="EPS98209.1"/>
    <property type="molecule type" value="Genomic_DNA"/>
</dbReference>
<dbReference type="InParanoid" id="S8FIL3"/>
<proteinExistence type="inferred from homology"/>
<evidence type="ECO:0000256" key="2">
    <source>
        <dbReference type="SAM" id="MobiDB-lite"/>
    </source>
</evidence>
<evidence type="ECO:0000256" key="1">
    <source>
        <dbReference type="ARBA" id="ARBA00009679"/>
    </source>
</evidence>
<name>S8FIL3_FOMSC</name>
<evidence type="ECO:0000259" key="3">
    <source>
        <dbReference type="Pfam" id="PF09329"/>
    </source>
</evidence>
<feature type="compositionally biased region" description="Low complexity" evidence="2">
    <location>
        <begin position="89"/>
        <end position="103"/>
    </location>
</feature>
<evidence type="ECO:0000313" key="5">
    <source>
        <dbReference type="Proteomes" id="UP000015241"/>
    </source>
</evidence>
<dbReference type="Proteomes" id="UP000015241">
    <property type="component" value="Unassembled WGS sequence"/>
</dbReference>
<feature type="region of interest" description="Disordered" evidence="2">
    <location>
        <begin position="477"/>
        <end position="510"/>
    </location>
</feature>
<dbReference type="Pfam" id="PF09329">
    <property type="entry name" value="zf-primase"/>
    <property type="match status" value="1"/>
</dbReference>
<reference evidence="4 5" key="1">
    <citation type="journal article" date="2012" name="Science">
        <title>The Paleozoic origin of enzymatic lignin decomposition reconstructed from 31 fungal genomes.</title>
        <authorList>
            <person name="Floudas D."/>
            <person name="Binder M."/>
            <person name="Riley R."/>
            <person name="Barry K."/>
            <person name="Blanchette R.A."/>
            <person name="Henrissat B."/>
            <person name="Martinez A.T."/>
            <person name="Otillar R."/>
            <person name="Spatafora J.W."/>
            <person name="Yadav J.S."/>
            <person name="Aerts A."/>
            <person name="Benoit I."/>
            <person name="Boyd A."/>
            <person name="Carlson A."/>
            <person name="Copeland A."/>
            <person name="Coutinho P.M."/>
            <person name="de Vries R.P."/>
            <person name="Ferreira P."/>
            <person name="Findley K."/>
            <person name="Foster B."/>
            <person name="Gaskell J."/>
            <person name="Glotzer D."/>
            <person name="Gorecki P."/>
            <person name="Heitman J."/>
            <person name="Hesse C."/>
            <person name="Hori C."/>
            <person name="Igarashi K."/>
            <person name="Jurgens J.A."/>
            <person name="Kallen N."/>
            <person name="Kersten P."/>
            <person name="Kohler A."/>
            <person name="Kuees U."/>
            <person name="Kumar T.K.A."/>
            <person name="Kuo A."/>
            <person name="LaButti K."/>
            <person name="Larrondo L.F."/>
            <person name="Lindquist E."/>
            <person name="Ling A."/>
            <person name="Lombard V."/>
            <person name="Lucas S."/>
            <person name="Lundell T."/>
            <person name="Martin R."/>
            <person name="McLaughlin D.J."/>
            <person name="Morgenstern I."/>
            <person name="Morin E."/>
            <person name="Murat C."/>
            <person name="Nagy L.G."/>
            <person name="Nolan M."/>
            <person name="Ohm R.A."/>
            <person name="Patyshakuliyeva A."/>
            <person name="Rokas A."/>
            <person name="Ruiz-Duenas F.J."/>
            <person name="Sabat G."/>
            <person name="Salamov A."/>
            <person name="Samejima M."/>
            <person name="Schmutz J."/>
            <person name="Slot J.C."/>
            <person name="St John F."/>
            <person name="Stenlid J."/>
            <person name="Sun H."/>
            <person name="Sun S."/>
            <person name="Syed K."/>
            <person name="Tsang A."/>
            <person name="Wiebenga A."/>
            <person name="Young D."/>
            <person name="Pisabarro A."/>
            <person name="Eastwood D.C."/>
            <person name="Martin F."/>
            <person name="Cullen D."/>
            <person name="Grigoriev I.V."/>
            <person name="Hibbett D.S."/>
        </authorList>
    </citation>
    <scope>NUCLEOTIDE SEQUENCE</scope>
    <source>
        <strain evidence="5">FP-58527</strain>
    </source>
</reference>
<feature type="region of interest" description="Disordered" evidence="2">
    <location>
        <begin position="279"/>
        <end position="313"/>
    </location>
</feature>
<evidence type="ECO:0000313" key="4">
    <source>
        <dbReference type="EMBL" id="EPS98209.1"/>
    </source>
</evidence>
<dbReference type="eggNOG" id="KOG3056">
    <property type="taxonomic scope" value="Eukaryota"/>
</dbReference>
<feature type="compositionally biased region" description="Basic and acidic residues" evidence="2">
    <location>
        <begin position="586"/>
        <end position="610"/>
    </location>
</feature>
<dbReference type="OrthoDB" id="202825at2759"/>
<dbReference type="GO" id="GO:0003688">
    <property type="term" value="F:DNA replication origin binding"/>
    <property type="evidence" value="ECO:0007669"/>
    <property type="project" value="TreeGrafter"/>
</dbReference>
<dbReference type="InterPro" id="IPR015408">
    <property type="entry name" value="Znf_Mcm10/DnaG"/>
</dbReference>
<dbReference type="PANTHER" id="PTHR13454:SF11">
    <property type="entry name" value="PROTEIN MCM10 HOMOLOG"/>
    <property type="match status" value="1"/>
</dbReference>
<organism evidence="4 5">
    <name type="scientific">Fomitopsis schrenkii</name>
    <name type="common">Brown rot fungus</name>
    <dbReference type="NCBI Taxonomy" id="2126942"/>
    <lineage>
        <taxon>Eukaryota</taxon>
        <taxon>Fungi</taxon>
        <taxon>Dikarya</taxon>
        <taxon>Basidiomycota</taxon>
        <taxon>Agaricomycotina</taxon>
        <taxon>Agaricomycetes</taxon>
        <taxon>Polyporales</taxon>
        <taxon>Fomitopsis</taxon>
    </lineage>
</organism>
<comment type="similarity">
    <text evidence="1">Belongs to the MCM10 family.</text>
</comment>
<feature type="compositionally biased region" description="Acidic residues" evidence="2">
    <location>
        <begin position="612"/>
        <end position="621"/>
    </location>
</feature>
<dbReference type="AlphaFoldDB" id="S8FIL3"/>
<dbReference type="STRING" id="743788.S8FIL3"/>
<feature type="region of interest" description="Disordered" evidence="2">
    <location>
        <begin position="28"/>
        <end position="110"/>
    </location>
</feature>